<gene>
    <name evidence="1" type="ORF">PSECIP111854_04144</name>
</gene>
<keyword evidence="2" id="KW-1185">Reference proteome</keyword>
<dbReference type="EMBL" id="CAMAPC010000048">
    <property type="protein sequence ID" value="CAH9067582.1"/>
    <property type="molecule type" value="Genomic_DNA"/>
</dbReference>
<dbReference type="AlphaFoldDB" id="A0A9W4R5K0"/>
<protein>
    <submittedName>
        <fullName evidence="1">Uncharacterized protein</fullName>
    </submittedName>
</protein>
<name>A0A9W4R5K0_9GAMM</name>
<dbReference type="Proteomes" id="UP001152467">
    <property type="component" value="Unassembled WGS sequence"/>
</dbReference>
<sequence>MAKESPILAGRLAANSSAGISTIARQIESVVSSDRAHHLQKPAYQIVRKSMRSRNEFLEDDGSRMLHSHECEIQALVDGVTSYTEQLQADGEISEINIDSGQILNCRNEESIIYLESSFEQPLKRGDSVKRTVSCIYNDSFLNDSEYWVIRPSNPTQDIEVQFIFPISRPPKKWGTIVRKLNYEEPSMYNAQKEILPDGRTTLLWQLPELGAQSSYKLTWEW</sequence>
<evidence type="ECO:0000313" key="2">
    <source>
        <dbReference type="Proteomes" id="UP001152467"/>
    </source>
</evidence>
<comment type="caution">
    <text evidence="1">The sequence shown here is derived from an EMBL/GenBank/DDBJ whole genome shotgun (WGS) entry which is preliminary data.</text>
</comment>
<proteinExistence type="predicted"/>
<accession>A0A9W4R5K0</accession>
<evidence type="ECO:0000313" key="1">
    <source>
        <dbReference type="EMBL" id="CAH9067582.1"/>
    </source>
</evidence>
<organism evidence="1 2">
    <name type="scientific">Pseudoalteromonas holothuriae</name>
    <dbReference type="NCBI Taxonomy" id="2963714"/>
    <lineage>
        <taxon>Bacteria</taxon>
        <taxon>Pseudomonadati</taxon>
        <taxon>Pseudomonadota</taxon>
        <taxon>Gammaproteobacteria</taxon>
        <taxon>Alteromonadales</taxon>
        <taxon>Pseudoalteromonadaceae</taxon>
        <taxon>Pseudoalteromonas</taxon>
    </lineage>
</organism>
<reference evidence="1" key="1">
    <citation type="submission" date="2022-07" db="EMBL/GenBank/DDBJ databases">
        <authorList>
            <person name="Criscuolo A."/>
        </authorList>
    </citation>
    <scope>NUCLEOTIDE SEQUENCE</scope>
    <source>
        <strain evidence="1">CIP111854</strain>
    </source>
</reference>